<gene>
    <name evidence="2" type="ORF">PPROV_000581000</name>
</gene>
<accession>A0A830HPZ3</accession>
<evidence type="ECO:0000313" key="2">
    <source>
        <dbReference type="EMBL" id="GHP07067.1"/>
    </source>
</evidence>
<comment type="subcellular location">
    <subcellularLocation>
        <location evidence="1">Nucleus</location>
    </subcellularLocation>
</comment>
<dbReference type="AlphaFoldDB" id="A0A830HPZ3"/>
<keyword evidence="1" id="KW-0234">DNA repair</keyword>
<keyword evidence="1" id="KW-0233">DNA recombination</keyword>
<dbReference type="Gene3D" id="1.10.10.10">
    <property type="entry name" value="Winged helix-like DNA-binding domain superfamily/Winged helix DNA-binding domain"/>
    <property type="match status" value="1"/>
</dbReference>
<keyword evidence="1" id="KW-0862">Zinc</keyword>
<evidence type="ECO:0000256" key="1">
    <source>
        <dbReference type="RuleBase" id="RU368018"/>
    </source>
</evidence>
<organism evidence="2 3">
    <name type="scientific">Pycnococcus provasolii</name>
    <dbReference type="NCBI Taxonomy" id="41880"/>
    <lineage>
        <taxon>Eukaryota</taxon>
        <taxon>Viridiplantae</taxon>
        <taxon>Chlorophyta</taxon>
        <taxon>Pseudoscourfieldiophyceae</taxon>
        <taxon>Pseudoscourfieldiales</taxon>
        <taxon>Pycnococcaceae</taxon>
        <taxon>Pycnococcus</taxon>
    </lineage>
</organism>
<dbReference type="EMBL" id="BNJQ01000015">
    <property type="protein sequence ID" value="GHP07067.1"/>
    <property type="molecule type" value="Genomic_DNA"/>
</dbReference>
<comment type="catalytic activity">
    <reaction evidence="1">
        <text>S-ubiquitinyl-[E2 ubiquitin-conjugating enzyme]-L-cysteine + [acceptor protein]-L-lysine = [E2 ubiquitin-conjugating enzyme]-L-cysteine + N(6)-ubiquitinyl-[acceptor protein]-L-lysine.</text>
        <dbReference type="EC" id="2.3.2.27"/>
    </reaction>
</comment>
<evidence type="ECO:0000313" key="3">
    <source>
        <dbReference type="Proteomes" id="UP000660262"/>
    </source>
</evidence>
<comment type="subunit">
    <text evidence="1">Component of the Smc5-Smc6 complex.</text>
</comment>
<dbReference type="PANTHER" id="PTHR20973">
    <property type="entry name" value="NON-SMC ELEMENT 1-RELATED"/>
    <property type="match status" value="1"/>
</dbReference>
<keyword evidence="1" id="KW-0479">Metal-binding</keyword>
<keyword evidence="3" id="KW-1185">Reference proteome</keyword>
<protein>
    <recommendedName>
        <fullName evidence="1">Non-structural maintenance of chromosomes element 1 homolog</fullName>
        <ecNumber evidence="1">2.3.2.27</ecNumber>
    </recommendedName>
</protein>
<dbReference type="PANTHER" id="PTHR20973:SF0">
    <property type="entry name" value="NON-STRUCTURAL MAINTENANCE OF CHROMOSOMES ELEMENT 1 HOMOLOG"/>
    <property type="match status" value="1"/>
</dbReference>
<reference evidence="2" key="1">
    <citation type="submission" date="2020-10" db="EMBL/GenBank/DDBJ databases">
        <title>Unveiling of a novel bifunctional photoreceptor, Dualchrome1, isolated from a cosmopolitan green alga.</title>
        <authorList>
            <person name="Suzuki S."/>
            <person name="Kawachi M."/>
        </authorList>
    </citation>
    <scope>NUCLEOTIDE SEQUENCE</scope>
    <source>
        <strain evidence="2">NIES 2893</strain>
    </source>
</reference>
<name>A0A830HPZ3_9CHLO</name>
<dbReference type="GO" id="GO:0030915">
    <property type="term" value="C:Smc5-Smc6 complex"/>
    <property type="evidence" value="ECO:0007669"/>
    <property type="project" value="UniProtKB-UniRule"/>
</dbReference>
<comment type="caution">
    <text evidence="2">The sequence shown here is derived from an EMBL/GenBank/DDBJ whole genome shotgun (WGS) entry which is preliminary data.</text>
</comment>
<dbReference type="GO" id="GO:0005634">
    <property type="term" value="C:nucleus"/>
    <property type="evidence" value="ECO:0007669"/>
    <property type="project" value="UniProtKB-SubCell"/>
</dbReference>
<proteinExistence type="inferred from homology"/>
<dbReference type="GO" id="GO:0008270">
    <property type="term" value="F:zinc ion binding"/>
    <property type="evidence" value="ECO:0007669"/>
    <property type="project" value="UniProtKB-KW"/>
</dbReference>
<dbReference type="OrthoDB" id="185455at2759"/>
<keyword evidence="1" id="KW-0863">Zinc-finger</keyword>
<keyword evidence="1" id="KW-0833">Ubl conjugation pathway</keyword>
<dbReference type="InterPro" id="IPR036388">
    <property type="entry name" value="WH-like_DNA-bd_sf"/>
</dbReference>
<dbReference type="Pfam" id="PF07574">
    <property type="entry name" value="SMC_Nse1"/>
    <property type="match status" value="1"/>
</dbReference>
<comment type="similarity">
    <text evidence="1">Belongs to the NSE1 family.</text>
</comment>
<dbReference type="EC" id="2.3.2.27" evidence="1"/>
<keyword evidence="1" id="KW-0227">DNA damage</keyword>
<dbReference type="Proteomes" id="UP000660262">
    <property type="component" value="Unassembled WGS sequence"/>
</dbReference>
<keyword evidence="1" id="KW-0808">Transferase</keyword>
<dbReference type="InterPro" id="IPR011513">
    <property type="entry name" value="Nse1"/>
</dbReference>
<keyword evidence="1" id="KW-0539">Nucleus</keyword>
<dbReference type="GO" id="GO:0061630">
    <property type="term" value="F:ubiquitin protein ligase activity"/>
    <property type="evidence" value="ECO:0007669"/>
    <property type="project" value="UniProtKB-EC"/>
</dbReference>
<dbReference type="GO" id="GO:0000724">
    <property type="term" value="P:double-strand break repair via homologous recombination"/>
    <property type="evidence" value="ECO:0007669"/>
    <property type="project" value="TreeGrafter"/>
</dbReference>
<dbReference type="Gene3D" id="3.90.1150.220">
    <property type="match status" value="1"/>
</dbReference>
<sequence length="259" mass="27135">MPAVVAAAVQSSGPLGAAGKGIAGMDDLHRALIQALVARRVMPLTEFNAVVSELSAVCVSSLGLQSSSSPAPSSSSSVDVDSFVSRINTAIAMMHIEVRRIISPVDNVQYIGIVNHEGDENAKLATKLSNAQIAFYKSVLDTIACEEHGDGTISSTDALNFSASQIFNATQGAGAGALGATQAPSNTQVAGTQTQGTNNLKAMTMKEKEATIAFLVTDGWLAEPNRGTIALGPRTFMEMRSYLLEVASDSTRKLWEDCL</sequence>